<evidence type="ECO:0000313" key="3">
    <source>
        <dbReference type="EMBL" id="CAG8506896.1"/>
    </source>
</evidence>
<dbReference type="Proteomes" id="UP000789570">
    <property type="component" value="Unassembled WGS sequence"/>
</dbReference>
<feature type="compositionally biased region" description="Polar residues" evidence="1">
    <location>
        <begin position="74"/>
        <end position="83"/>
    </location>
</feature>
<proteinExistence type="predicted"/>
<feature type="domain" description="Gag1-like clamp" evidence="2">
    <location>
        <begin position="77"/>
        <end position="161"/>
    </location>
</feature>
<organism evidence="3 4">
    <name type="scientific">Funneliformis caledonium</name>
    <dbReference type="NCBI Taxonomy" id="1117310"/>
    <lineage>
        <taxon>Eukaryota</taxon>
        <taxon>Fungi</taxon>
        <taxon>Fungi incertae sedis</taxon>
        <taxon>Mucoromycota</taxon>
        <taxon>Glomeromycotina</taxon>
        <taxon>Glomeromycetes</taxon>
        <taxon>Glomerales</taxon>
        <taxon>Glomeraceae</taxon>
        <taxon>Funneliformis</taxon>
    </lineage>
</organism>
<gene>
    <name evidence="3" type="ORF">FCALED_LOCUS3993</name>
</gene>
<sequence length="182" mass="20394">MAKQPPTDITCINEVDDISTFQNNDIDVITKPRFNNDLVEKLHNSLYNSRKATCSTIYPELTEGEETPKMENGDTGSSSSSGEYVNEGLTLWNRRREMWIRGNMENSGPSSNRNNPALANITPNNYHSIYDSLIHEKKKLAKPVPLPYVIKILVSGWKRDGILPSDHPSGPPSGPNNQHTPY</sequence>
<name>A0A9N8ZTU2_9GLOM</name>
<accession>A0A9N8ZTU2</accession>
<dbReference type="PANTHER" id="PTHR33373:SF1">
    <property type="entry name" value="DUF4050 DOMAIN-CONTAINING PROTEIN"/>
    <property type="match status" value="1"/>
</dbReference>
<evidence type="ECO:0000259" key="2">
    <source>
        <dbReference type="Pfam" id="PF13259"/>
    </source>
</evidence>
<dbReference type="EMBL" id="CAJVPQ010000740">
    <property type="protein sequence ID" value="CAG8506896.1"/>
    <property type="molecule type" value="Genomic_DNA"/>
</dbReference>
<protein>
    <submittedName>
        <fullName evidence="3">6062_t:CDS:1</fullName>
    </submittedName>
</protein>
<dbReference type="InterPro" id="IPR025124">
    <property type="entry name" value="Gag1-like_clamp"/>
</dbReference>
<comment type="caution">
    <text evidence="3">The sequence shown here is derived from an EMBL/GenBank/DDBJ whole genome shotgun (WGS) entry which is preliminary data.</text>
</comment>
<evidence type="ECO:0000313" key="4">
    <source>
        <dbReference type="Proteomes" id="UP000789570"/>
    </source>
</evidence>
<dbReference type="Pfam" id="PF13259">
    <property type="entry name" value="clamp_Gag1-like"/>
    <property type="match status" value="1"/>
</dbReference>
<feature type="region of interest" description="Disordered" evidence="1">
    <location>
        <begin position="161"/>
        <end position="182"/>
    </location>
</feature>
<dbReference type="PANTHER" id="PTHR33373">
    <property type="entry name" value="OS07G0479600 PROTEIN"/>
    <property type="match status" value="1"/>
</dbReference>
<dbReference type="AlphaFoldDB" id="A0A9N8ZTU2"/>
<keyword evidence="4" id="KW-1185">Reference proteome</keyword>
<dbReference type="OrthoDB" id="5576875at2759"/>
<reference evidence="3" key="1">
    <citation type="submission" date="2021-06" db="EMBL/GenBank/DDBJ databases">
        <authorList>
            <person name="Kallberg Y."/>
            <person name="Tangrot J."/>
            <person name="Rosling A."/>
        </authorList>
    </citation>
    <scope>NUCLEOTIDE SEQUENCE</scope>
    <source>
        <strain evidence="3">UK204</strain>
    </source>
</reference>
<evidence type="ECO:0000256" key="1">
    <source>
        <dbReference type="SAM" id="MobiDB-lite"/>
    </source>
</evidence>
<feature type="region of interest" description="Disordered" evidence="1">
    <location>
        <begin position="61"/>
        <end position="84"/>
    </location>
</feature>